<feature type="coiled-coil region" evidence="1">
    <location>
        <begin position="45"/>
        <end position="100"/>
    </location>
</feature>
<evidence type="ECO:0000256" key="1">
    <source>
        <dbReference type="SAM" id="Coils"/>
    </source>
</evidence>
<dbReference type="Pfam" id="PF12644">
    <property type="entry name" value="DUF3782"/>
    <property type="match status" value="1"/>
</dbReference>
<dbReference type="EnsemblBacteria" id="ABL78756">
    <property type="protein sequence ID" value="ABL78756"/>
    <property type="gene ID" value="Tpen_1359"/>
</dbReference>
<dbReference type="EMBL" id="CP000505">
    <property type="protein sequence ID" value="ABL78756.1"/>
    <property type="molecule type" value="Genomic_DNA"/>
</dbReference>
<gene>
    <name evidence="2" type="ordered locus">Tpen_1359</name>
</gene>
<dbReference type="eggNOG" id="arCOG01423">
    <property type="taxonomic scope" value="Archaea"/>
</dbReference>
<protein>
    <recommendedName>
        <fullName evidence="4">DUF3782 domain-containing protein</fullName>
    </recommendedName>
</protein>
<proteinExistence type="predicted"/>
<keyword evidence="1" id="KW-0175">Coiled coil</keyword>
<sequence length="242" mass="28687">MAVQALKAELLRLLREDEEFRLAVAGLLGLDTVLGELKKLREDFNKLVELENRRWEENSKRWEENWRMWEENSKRWEENNKRWEENNRKWEEAYKRFEAIEAELKGLREDFNRGFDELRRRIDALGARWGIASESAFREGMRGVIERILGAGKVERWMYYDREGEVYGHPAMVEVDVAVKDGEHILIEVKSSVSRGDVAVFRRIGELYEKVNRVKPRLIMVSPYVDPRALEDARILGVEIYT</sequence>
<dbReference type="InterPro" id="IPR011335">
    <property type="entry name" value="Restrct_endonuc-II-like"/>
</dbReference>
<evidence type="ECO:0008006" key="4">
    <source>
        <dbReference type="Google" id="ProtNLM"/>
    </source>
</evidence>
<dbReference type="Proteomes" id="UP000000641">
    <property type="component" value="Chromosome"/>
</dbReference>
<dbReference type="STRING" id="368408.Tpen_1359"/>
<dbReference type="Gene3D" id="6.10.250.1010">
    <property type="match status" value="1"/>
</dbReference>
<dbReference type="AlphaFoldDB" id="A1RZX6"/>
<accession>A1RZX6</accession>
<name>A1RZX6_THEPD</name>
<dbReference type="PANTHER" id="PTHR34314">
    <property type="entry name" value="CRENARCHAEAL PROTEIN, PUTATIVE-RELATED"/>
    <property type="match status" value="1"/>
</dbReference>
<reference evidence="3" key="1">
    <citation type="journal article" date="2008" name="J. Bacteriol.">
        <title>Genome sequence of Thermofilum pendens reveals an exceptional loss of biosynthetic pathways without genome reduction.</title>
        <authorList>
            <person name="Anderson I."/>
            <person name="Rodriguez J."/>
            <person name="Susanti D."/>
            <person name="Porat I."/>
            <person name="Reich C."/>
            <person name="Ulrich L.E."/>
            <person name="Elkins J.G."/>
            <person name="Mavromatis K."/>
            <person name="Lykidis A."/>
            <person name="Kim E."/>
            <person name="Thompson L.S."/>
            <person name="Nolan M."/>
            <person name="Land M."/>
            <person name="Copeland A."/>
            <person name="Lapidus A."/>
            <person name="Lucas S."/>
            <person name="Detter C."/>
            <person name="Zhulin I.B."/>
            <person name="Olsen G.J."/>
            <person name="Whitman W."/>
            <person name="Mukhopadhyay B."/>
            <person name="Bristow J."/>
            <person name="Kyrpides N."/>
        </authorList>
    </citation>
    <scope>NUCLEOTIDE SEQUENCE [LARGE SCALE GENOMIC DNA]</scope>
    <source>
        <strain evidence="3">DSM 2475 / Hrk 5</strain>
    </source>
</reference>
<organism evidence="2 3">
    <name type="scientific">Thermofilum pendens (strain DSM 2475 / Hrk 5)</name>
    <dbReference type="NCBI Taxonomy" id="368408"/>
    <lineage>
        <taxon>Archaea</taxon>
        <taxon>Thermoproteota</taxon>
        <taxon>Thermoprotei</taxon>
        <taxon>Thermofilales</taxon>
        <taxon>Thermofilaceae</taxon>
        <taxon>Thermofilum</taxon>
    </lineage>
</organism>
<dbReference type="PANTHER" id="PTHR34314:SF6">
    <property type="entry name" value="DUF3782 DOMAIN-CONTAINING PROTEIN"/>
    <property type="match status" value="1"/>
</dbReference>
<dbReference type="InterPro" id="IPR024271">
    <property type="entry name" value="DUF3782"/>
</dbReference>
<dbReference type="InterPro" id="IPR012431">
    <property type="entry name" value="PDDEXK_10"/>
</dbReference>
<evidence type="ECO:0000313" key="3">
    <source>
        <dbReference type="Proteomes" id="UP000000641"/>
    </source>
</evidence>
<evidence type="ECO:0000313" key="2">
    <source>
        <dbReference type="EMBL" id="ABL78756.1"/>
    </source>
</evidence>
<dbReference type="KEGG" id="tpe:Tpen_1359"/>
<keyword evidence="3" id="KW-1185">Reference proteome</keyword>
<dbReference type="Pfam" id="PF07788">
    <property type="entry name" value="PDDEXK_10"/>
    <property type="match status" value="1"/>
</dbReference>
<dbReference type="SUPFAM" id="SSF52980">
    <property type="entry name" value="Restriction endonuclease-like"/>
    <property type="match status" value="1"/>
</dbReference>
<dbReference type="HOGENOM" id="CLU_064028_2_1_2"/>